<dbReference type="Pfam" id="PF07238">
    <property type="entry name" value="PilZ"/>
    <property type="match status" value="1"/>
</dbReference>
<name>A0ABV0B6J3_9SPHN</name>
<dbReference type="InterPro" id="IPR009875">
    <property type="entry name" value="PilZ_domain"/>
</dbReference>
<protein>
    <submittedName>
        <fullName evidence="3">PilZ domain-containing protein</fullName>
    </submittedName>
</protein>
<dbReference type="SUPFAM" id="SSF141371">
    <property type="entry name" value="PilZ domain-like"/>
    <property type="match status" value="1"/>
</dbReference>
<comment type="caution">
    <text evidence="3">The sequence shown here is derived from an EMBL/GenBank/DDBJ whole genome shotgun (WGS) entry which is preliminary data.</text>
</comment>
<evidence type="ECO:0000259" key="2">
    <source>
        <dbReference type="Pfam" id="PF07238"/>
    </source>
</evidence>
<proteinExistence type="predicted"/>
<dbReference type="EMBL" id="JBDIZK010000002">
    <property type="protein sequence ID" value="MEN3746316.1"/>
    <property type="molecule type" value="Genomic_DNA"/>
</dbReference>
<evidence type="ECO:0000313" key="3">
    <source>
        <dbReference type="EMBL" id="MEN3746316.1"/>
    </source>
</evidence>
<feature type="domain" description="PilZ" evidence="2">
    <location>
        <begin position="20"/>
        <end position="99"/>
    </location>
</feature>
<evidence type="ECO:0000313" key="4">
    <source>
        <dbReference type="Proteomes" id="UP001427805"/>
    </source>
</evidence>
<dbReference type="RefSeq" id="WP_346245321.1">
    <property type="nucleotide sequence ID" value="NZ_JBDIZK010000002.1"/>
</dbReference>
<accession>A0ABV0B6J3</accession>
<sequence>MDQLSFDPPAASGSDDPSGQRSGARDSLMLSATLRIAGRSDVTVRIRNLSAGGLMAEYAELVHRGTALEIEVRGIGWVGGAVAWVAEGRIGVAFDRAIDPMAARKPVGRGASTPVYAKPVLLRR</sequence>
<gene>
    <name evidence="3" type="ORF">TPR58_03990</name>
</gene>
<reference evidence="3 4" key="1">
    <citation type="submission" date="2024-05" db="EMBL/GenBank/DDBJ databases">
        <title>Sphingomonas sp. HF-S3 16S ribosomal RNA gene Genome sequencing and assembly.</title>
        <authorList>
            <person name="Lee H."/>
        </authorList>
    </citation>
    <scope>NUCLEOTIDE SEQUENCE [LARGE SCALE GENOMIC DNA]</scope>
    <source>
        <strain evidence="3 4">HF-S3</strain>
    </source>
</reference>
<evidence type="ECO:0000256" key="1">
    <source>
        <dbReference type="SAM" id="MobiDB-lite"/>
    </source>
</evidence>
<dbReference type="Proteomes" id="UP001427805">
    <property type="component" value="Unassembled WGS sequence"/>
</dbReference>
<keyword evidence="4" id="KW-1185">Reference proteome</keyword>
<feature type="region of interest" description="Disordered" evidence="1">
    <location>
        <begin position="1"/>
        <end position="24"/>
    </location>
</feature>
<organism evidence="3 4">
    <name type="scientific">Sphingomonas rustica</name>
    <dbReference type="NCBI Taxonomy" id="3103142"/>
    <lineage>
        <taxon>Bacteria</taxon>
        <taxon>Pseudomonadati</taxon>
        <taxon>Pseudomonadota</taxon>
        <taxon>Alphaproteobacteria</taxon>
        <taxon>Sphingomonadales</taxon>
        <taxon>Sphingomonadaceae</taxon>
        <taxon>Sphingomonas</taxon>
    </lineage>
</organism>